<dbReference type="Gene3D" id="3.40.50.1820">
    <property type="entry name" value="alpha/beta hydrolase"/>
    <property type="match status" value="1"/>
</dbReference>
<accession>A0A386ZLA2</accession>
<evidence type="ECO:0000313" key="2">
    <source>
        <dbReference type="EMBL" id="AYF78397.1"/>
    </source>
</evidence>
<dbReference type="InterPro" id="IPR050583">
    <property type="entry name" value="Mycobacterial_A85_antigen"/>
</dbReference>
<dbReference type="PANTHER" id="PTHR48098:SF1">
    <property type="entry name" value="DIACYLGLYCEROL ACYLTRANSFERASE_MYCOLYLTRANSFERASE AG85A"/>
    <property type="match status" value="1"/>
</dbReference>
<protein>
    <submittedName>
        <fullName evidence="2">Esterase family protein</fullName>
    </submittedName>
</protein>
<dbReference type="PANTHER" id="PTHR48098">
    <property type="entry name" value="ENTEROCHELIN ESTERASE-RELATED"/>
    <property type="match status" value="1"/>
</dbReference>
<dbReference type="Pfam" id="PF00756">
    <property type="entry name" value="Esterase"/>
    <property type="match status" value="1"/>
</dbReference>
<organism evidence="2 3">
    <name type="scientific">Nocardia yunnanensis</name>
    <dbReference type="NCBI Taxonomy" id="2382165"/>
    <lineage>
        <taxon>Bacteria</taxon>
        <taxon>Bacillati</taxon>
        <taxon>Actinomycetota</taxon>
        <taxon>Actinomycetes</taxon>
        <taxon>Mycobacteriales</taxon>
        <taxon>Nocardiaceae</taxon>
        <taxon>Nocardia</taxon>
    </lineage>
</organism>
<dbReference type="EMBL" id="CP032568">
    <property type="protein sequence ID" value="AYF78397.1"/>
    <property type="molecule type" value="Genomic_DNA"/>
</dbReference>
<dbReference type="OrthoDB" id="4527292at2"/>
<gene>
    <name evidence="2" type="ORF">D7D52_36345</name>
</gene>
<feature type="signal peptide" evidence="1">
    <location>
        <begin position="1"/>
        <end position="22"/>
    </location>
</feature>
<sequence length="318" mass="34020">MRWLAVLAVLLGAVVAPATARAETIARIDHVVAVTDRWLQVFVDSPAMGGTVQVDVLLPPHPSVPRPTVYLLEGIDSARPDQNDWTFQGGAVDFFTDKDVNVVLPVGGAGSYYTDWQRDDSVRGHQKWETLLTQELPPLLDDRFDGNGRNAIVGISMGAQAAMMLAERSGALYRAVAALSGCYNTADAVGQAELRYIIGTGGSDPQNMWGAADDPDWAAHDVLAHADRLRGKSLYVYAASGLPGEHENAGTPDLPDVVFEGGAIEFGTRLCTAVLQRELGDLGIPATYDLTPAGTHSWPYWHDHLAAGWPVLAAALGV</sequence>
<evidence type="ECO:0000313" key="3">
    <source>
        <dbReference type="Proteomes" id="UP000267164"/>
    </source>
</evidence>
<dbReference type="InterPro" id="IPR029058">
    <property type="entry name" value="AB_hydrolase_fold"/>
</dbReference>
<keyword evidence="1" id="KW-0732">Signal</keyword>
<evidence type="ECO:0000256" key="1">
    <source>
        <dbReference type="SAM" id="SignalP"/>
    </source>
</evidence>
<dbReference type="GO" id="GO:0016747">
    <property type="term" value="F:acyltransferase activity, transferring groups other than amino-acyl groups"/>
    <property type="evidence" value="ECO:0007669"/>
    <property type="project" value="TreeGrafter"/>
</dbReference>
<dbReference type="SUPFAM" id="SSF53474">
    <property type="entry name" value="alpha/beta-Hydrolases"/>
    <property type="match status" value="1"/>
</dbReference>
<dbReference type="Proteomes" id="UP000267164">
    <property type="component" value="Chromosome"/>
</dbReference>
<dbReference type="RefSeq" id="WP_120743480.1">
    <property type="nucleotide sequence ID" value="NZ_CP032568.1"/>
</dbReference>
<proteinExistence type="predicted"/>
<feature type="chain" id="PRO_5017186998" evidence="1">
    <location>
        <begin position="23"/>
        <end position="318"/>
    </location>
</feature>
<name>A0A386ZLA2_9NOCA</name>
<dbReference type="InterPro" id="IPR000801">
    <property type="entry name" value="Esterase-like"/>
</dbReference>
<keyword evidence="3" id="KW-1185">Reference proteome</keyword>
<reference evidence="2 3" key="1">
    <citation type="submission" date="2018-09" db="EMBL/GenBank/DDBJ databases">
        <title>Nocardia yunnanensis sp. nov., an actinomycete isolated from a soil sample.</title>
        <authorList>
            <person name="Zhang J."/>
        </authorList>
    </citation>
    <scope>NUCLEOTIDE SEQUENCE [LARGE SCALE GENOMIC DNA]</scope>
    <source>
        <strain evidence="2 3">CFHS0054</strain>
    </source>
</reference>
<dbReference type="AlphaFoldDB" id="A0A386ZLA2"/>
<dbReference type="KEGG" id="nyu:D7D52_36345"/>